<name>A0A1H0SAJ6_HALAD</name>
<dbReference type="InterPro" id="IPR016181">
    <property type="entry name" value="Acyl_CoA_acyltransferase"/>
</dbReference>
<keyword evidence="2" id="KW-0808">Transferase</keyword>
<dbReference type="EMBL" id="FNIZ01000017">
    <property type="protein sequence ID" value="SDP38831.1"/>
    <property type="molecule type" value="Genomic_DNA"/>
</dbReference>
<dbReference type="InterPro" id="IPR000182">
    <property type="entry name" value="GNAT_dom"/>
</dbReference>
<protein>
    <submittedName>
        <fullName evidence="2">Predicted N-acetyltransferase YhbS</fullName>
    </submittedName>
</protein>
<dbReference type="AlphaFoldDB" id="A0A1H0SAJ6"/>
<dbReference type="PROSITE" id="PS51186">
    <property type="entry name" value="GNAT"/>
    <property type="match status" value="1"/>
</dbReference>
<proteinExistence type="predicted"/>
<dbReference type="RefSeq" id="WP_089653909.1">
    <property type="nucleotide sequence ID" value="NZ_FNIZ01000017.1"/>
</dbReference>
<feature type="domain" description="N-acetyltransferase" evidence="1">
    <location>
        <begin position="4"/>
        <end position="132"/>
    </location>
</feature>
<dbReference type="SUPFAM" id="SSF55729">
    <property type="entry name" value="Acyl-CoA N-acyltransferases (Nat)"/>
    <property type="match status" value="1"/>
</dbReference>
<dbReference type="Pfam" id="PF13508">
    <property type="entry name" value="Acetyltransf_7"/>
    <property type="match status" value="1"/>
</dbReference>
<dbReference type="GO" id="GO:0016747">
    <property type="term" value="F:acyltransferase activity, transferring groups other than amino-acyl groups"/>
    <property type="evidence" value="ECO:0007669"/>
    <property type="project" value="InterPro"/>
</dbReference>
<evidence type="ECO:0000313" key="3">
    <source>
        <dbReference type="Proteomes" id="UP000198860"/>
    </source>
</evidence>
<reference evidence="3" key="1">
    <citation type="submission" date="2016-10" db="EMBL/GenBank/DDBJ databases">
        <authorList>
            <person name="Varghese N."/>
            <person name="Submissions S."/>
        </authorList>
    </citation>
    <scope>NUCLEOTIDE SEQUENCE [LARGE SCALE GENOMIC DNA]</scope>
    <source>
        <strain evidence="3">CGMCC 1.3703</strain>
    </source>
</reference>
<sequence>MEAIQIRTFLEKDFDAVQQLNEEEGWSGLVERGEETLCSWLNSEPALVAVVDGELVGFLRGLTDGSITLYVCDLLVKESFRNQGIADKLIQTAHECYPSTRVEMLASTKSEGYYAHQGYRSFYGFRKSAEEM</sequence>
<evidence type="ECO:0000259" key="1">
    <source>
        <dbReference type="PROSITE" id="PS51186"/>
    </source>
</evidence>
<dbReference type="STRING" id="240303.SAMN05421677_11794"/>
<organism evidence="2 3">
    <name type="scientific">Halobacillus aidingensis</name>
    <dbReference type="NCBI Taxonomy" id="240303"/>
    <lineage>
        <taxon>Bacteria</taxon>
        <taxon>Bacillati</taxon>
        <taxon>Bacillota</taxon>
        <taxon>Bacilli</taxon>
        <taxon>Bacillales</taxon>
        <taxon>Bacillaceae</taxon>
        <taxon>Halobacillus</taxon>
    </lineage>
</organism>
<accession>A0A1H0SAJ6</accession>
<gene>
    <name evidence="2" type="ORF">SAMN05421677_11794</name>
</gene>
<evidence type="ECO:0000313" key="2">
    <source>
        <dbReference type="EMBL" id="SDP38831.1"/>
    </source>
</evidence>
<dbReference type="Proteomes" id="UP000198860">
    <property type="component" value="Unassembled WGS sequence"/>
</dbReference>
<keyword evidence="3" id="KW-1185">Reference proteome</keyword>
<dbReference type="Gene3D" id="3.40.630.30">
    <property type="match status" value="1"/>
</dbReference>
<dbReference type="OrthoDB" id="3216107at2"/>
<dbReference type="CDD" id="cd04301">
    <property type="entry name" value="NAT_SF"/>
    <property type="match status" value="1"/>
</dbReference>